<keyword evidence="1" id="KW-0732">Signal</keyword>
<sequence length="119" mass="13129">MGTLVASCFVIVILEVAWLYGGVDGAYVKYNTVAGVVEGKLNVHLVPHSHDDVGWLKTIDQYYVGSNNSIQGACVENVLDSVIKALARDPNRKFVFAEMVYSVNFRLSLMHISEGSFLF</sequence>
<name>A0A059BCH4_EUCGR</name>
<feature type="domain" description="Glycoside hydrolase family 38 N-terminal" evidence="2">
    <location>
        <begin position="42"/>
        <end position="101"/>
    </location>
</feature>
<dbReference type="Pfam" id="PF01074">
    <property type="entry name" value="Glyco_hydro_38N"/>
    <property type="match status" value="1"/>
</dbReference>
<dbReference type="AlphaFoldDB" id="A0A059BCH4"/>
<dbReference type="SUPFAM" id="SSF88713">
    <property type="entry name" value="Glycoside hydrolase/deacetylase"/>
    <property type="match status" value="1"/>
</dbReference>
<dbReference type="InterPro" id="IPR027291">
    <property type="entry name" value="Glyco_hydro_38_N_sf"/>
</dbReference>
<protein>
    <recommendedName>
        <fullName evidence="2">Glycoside hydrolase family 38 N-terminal domain-containing protein</fullName>
    </recommendedName>
</protein>
<feature type="chain" id="PRO_5001568518" description="Glycoside hydrolase family 38 N-terminal domain-containing protein" evidence="1">
    <location>
        <begin position="26"/>
        <end position="119"/>
    </location>
</feature>
<gene>
    <name evidence="3" type="ORF">EUGRSUZ_G01583</name>
</gene>
<reference evidence="3" key="1">
    <citation type="submission" date="2013-07" db="EMBL/GenBank/DDBJ databases">
        <title>The genome of Eucalyptus grandis.</title>
        <authorList>
            <person name="Schmutz J."/>
            <person name="Hayes R."/>
            <person name="Myburg A."/>
            <person name="Tuskan G."/>
            <person name="Grattapaglia D."/>
            <person name="Rokhsar D.S."/>
        </authorList>
    </citation>
    <scope>NUCLEOTIDE SEQUENCE</scope>
    <source>
        <tissue evidence="3">Leaf extractions</tissue>
    </source>
</reference>
<feature type="signal peptide" evidence="1">
    <location>
        <begin position="1"/>
        <end position="25"/>
    </location>
</feature>
<dbReference type="InterPro" id="IPR050843">
    <property type="entry name" value="Glycosyl_Hydrlase_38"/>
</dbReference>
<evidence type="ECO:0000313" key="3">
    <source>
        <dbReference type="EMBL" id="KCW63902.1"/>
    </source>
</evidence>
<proteinExistence type="predicted"/>
<accession>A0A059BCH4</accession>
<dbReference type="GO" id="GO:0004559">
    <property type="term" value="F:alpha-mannosidase activity"/>
    <property type="evidence" value="ECO:0007669"/>
    <property type="project" value="InterPro"/>
</dbReference>
<dbReference type="EMBL" id="KK198759">
    <property type="protein sequence ID" value="KCW63902.1"/>
    <property type="molecule type" value="Genomic_DNA"/>
</dbReference>
<dbReference type="STRING" id="71139.A0A059BCH4"/>
<dbReference type="OMA" id="ITCPFIC"/>
<dbReference type="PANTHER" id="PTHR11607">
    <property type="entry name" value="ALPHA-MANNOSIDASE"/>
    <property type="match status" value="1"/>
</dbReference>
<dbReference type="GO" id="GO:0006013">
    <property type="term" value="P:mannose metabolic process"/>
    <property type="evidence" value="ECO:0007669"/>
    <property type="project" value="InterPro"/>
</dbReference>
<dbReference type="Gramene" id="KCW63902">
    <property type="protein sequence ID" value="KCW63902"/>
    <property type="gene ID" value="EUGRSUZ_G01583"/>
</dbReference>
<dbReference type="InterPro" id="IPR011330">
    <property type="entry name" value="Glyco_hydro/deAcase_b/a-brl"/>
</dbReference>
<dbReference type="Gene3D" id="3.20.110.10">
    <property type="entry name" value="Glycoside hydrolase 38, N terminal domain"/>
    <property type="match status" value="1"/>
</dbReference>
<evidence type="ECO:0000259" key="2">
    <source>
        <dbReference type="Pfam" id="PF01074"/>
    </source>
</evidence>
<organism evidence="3">
    <name type="scientific">Eucalyptus grandis</name>
    <name type="common">Flooded gum</name>
    <dbReference type="NCBI Taxonomy" id="71139"/>
    <lineage>
        <taxon>Eukaryota</taxon>
        <taxon>Viridiplantae</taxon>
        <taxon>Streptophyta</taxon>
        <taxon>Embryophyta</taxon>
        <taxon>Tracheophyta</taxon>
        <taxon>Spermatophyta</taxon>
        <taxon>Magnoliopsida</taxon>
        <taxon>eudicotyledons</taxon>
        <taxon>Gunneridae</taxon>
        <taxon>Pentapetalae</taxon>
        <taxon>rosids</taxon>
        <taxon>malvids</taxon>
        <taxon>Myrtales</taxon>
        <taxon>Myrtaceae</taxon>
        <taxon>Myrtoideae</taxon>
        <taxon>Eucalypteae</taxon>
        <taxon>Eucalyptus</taxon>
    </lineage>
</organism>
<evidence type="ECO:0000256" key="1">
    <source>
        <dbReference type="SAM" id="SignalP"/>
    </source>
</evidence>
<dbReference type="PANTHER" id="PTHR11607:SF61">
    <property type="entry name" value="ALPHA-MANNOSIDASE"/>
    <property type="match status" value="1"/>
</dbReference>
<dbReference type="InterPro" id="IPR000602">
    <property type="entry name" value="Glyco_hydro_38_N"/>
</dbReference>
<dbReference type="InParanoid" id="A0A059BCH4"/>